<dbReference type="EMBL" id="MNBE01000120">
    <property type="protein sequence ID" value="OKP14028.1"/>
    <property type="molecule type" value="Genomic_DNA"/>
</dbReference>
<comment type="caution">
    <text evidence="2">The sequence shown here is derived from an EMBL/GenBank/DDBJ whole genome shotgun (WGS) entry which is preliminary data.</text>
</comment>
<dbReference type="InterPro" id="IPR010721">
    <property type="entry name" value="UstE-like"/>
</dbReference>
<proteinExistence type="predicted"/>
<keyword evidence="1" id="KW-0812">Transmembrane</keyword>
<dbReference type="OrthoDB" id="4354929at2759"/>
<keyword evidence="1" id="KW-1133">Transmembrane helix</keyword>
<dbReference type="STRING" id="1316194.A0A1Q5UNG7"/>
<protein>
    <recommendedName>
        <fullName evidence="4">Steroid 5-alpha reductase C-terminal domain-containing protein</fullName>
    </recommendedName>
</protein>
<evidence type="ECO:0000313" key="3">
    <source>
        <dbReference type="Proteomes" id="UP000186955"/>
    </source>
</evidence>
<feature type="transmembrane region" description="Helical" evidence="1">
    <location>
        <begin position="106"/>
        <end position="128"/>
    </location>
</feature>
<feature type="transmembrane region" description="Helical" evidence="1">
    <location>
        <begin position="140"/>
        <end position="160"/>
    </location>
</feature>
<gene>
    <name evidence="2" type="ORF">PENSUB_297</name>
</gene>
<keyword evidence="1" id="KW-0472">Membrane</keyword>
<keyword evidence="3" id="KW-1185">Reference proteome</keyword>
<evidence type="ECO:0000313" key="2">
    <source>
        <dbReference type="EMBL" id="OKP14028.1"/>
    </source>
</evidence>
<dbReference type="Pfam" id="PF06966">
    <property type="entry name" value="DUF1295"/>
    <property type="match status" value="1"/>
</dbReference>
<dbReference type="AlphaFoldDB" id="A0A1Q5UNG7"/>
<accession>A0A1Q5UNG7</accession>
<evidence type="ECO:0000256" key="1">
    <source>
        <dbReference type="SAM" id="Phobius"/>
    </source>
</evidence>
<dbReference type="Gene3D" id="1.20.120.1630">
    <property type="match status" value="1"/>
</dbReference>
<evidence type="ECO:0008006" key="4">
    <source>
        <dbReference type="Google" id="ProtNLM"/>
    </source>
</evidence>
<sequence length="264" mass="28882">MPAGQLRDNVSRIKKPSPLGKSLFVGLRAADVFWQYNLLHQGWGIQLIEKLGGHPVHSSLVLSPLTRTGLHPYYGLVTLLSLGSSIKQILHIVFVSEQAMDVGSGFTIALFNTIFNTVNTLLSLWAVTSPVASGLGSTNLINTILSPPIAAGIASYAIGLSVEAISEFQRKSFKQDPKNKGIPYGGGLFSLATNINYGAYTIWRAAYAFTCGGFIWGATTFAFFFRDFATRGVPVLDEYMTQRYGDAYRQIKSRVRYALIPGIY</sequence>
<feature type="transmembrane region" description="Helical" evidence="1">
    <location>
        <begin position="73"/>
        <end position="94"/>
    </location>
</feature>
<feature type="transmembrane region" description="Helical" evidence="1">
    <location>
        <begin position="206"/>
        <end position="225"/>
    </location>
</feature>
<dbReference type="Proteomes" id="UP000186955">
    <property type="component" value="Unassembled WGS sequence"/>
</dbReference>
<name>A0A1Q5UNG7_9EURO</name>
<reference evidence="2 3" key="1">
    <citation type="submission" date="2016-10" db="EMBL/GenBank/DDBJ databases">
        <title>Genome sequence of the ascomycete fungus Penicillium subrubescens.</title>
        <authorList>
            <person name="De Vries R.P."/>
            <person name="Peng M."/>
            <person name="Dilokpimol A."/>
            <person name="Hilden K."/>
            <person name="Makela M.R."/>
            <person name="Grigoriev I."/>
            <person name="Riley R."/>
            <person name="Granchi Z."/>
        </authorList>
    </citation>
    <scope>NUCLEOTIDE SEQUENCE [LARGE SCALE GENOMIC DNA]</scope>
    <source>
        <strain evidence="2 3">CBS 132785</strain>
    </source>
</reference>
<organism evidence="2 3">
    <name type="scientific">Penicillium subrubescens</name>
    <dbReference type="NCBI Taxonomy" id="1316194"/>
    <lineage>
        <taxon>Eukaryota</taxon>
        <taxon>Fungi</taxon>
        <taxon>Dikarya</taxon>
        <taxon>Ascomycota</taxon>
        <taxon>Pezizomycotina</taxon>
        <taxon>Eurotiomycetes</taxon>
        <taxon>Eurotiomycetidae</taxon>
        <taxon>Eurotiales</taxon>
        <taxon>Aspergillaceae</taxon>
        <taxon>Penicillium</taxon>
    </lineage>
</organism>